<evidence type="ECO:0000256" key="1">
    <source>
        <dbReference type="ARBA" id="ARBA00023015"/>
    </source>
</evidence>
<evidence type="ECO:0000313" key="11">
    <source>
        <dbReference type="Proteomes" id="UP001268544"/>
    </source>
</evidence>
<dbReference type="EMBL" id="LGIY01000004">
    <property type="protein sequence ID" value="POE43759.1"/>
    <property type="molecule type" value="Genomic_DNA"/>
</dbReference>
<dbReference type="SMART" id="SM00420">
    <property type="entry name" value="HTH_DEOR"/>
    <property type="match status" value="1"/>
</dbReference>
<dbReference type="SUPFAM" id="SSF100950">
    <property type="entry name" value="NagB/RpiA/CoA transferase-like"/>
    <property type="match status" value="1"/>
</dbReference>
<dbReference type="GeneID" id="57091324"/>
<dbReference type="Proteomes" id="UP001231451">
    <property type="component" value="Unassembled WGS sequence"/>
</dbReference>
<dbReference type="InterPro" id="IPR036390">
    <property type="entry name" value="WH_DNA-bd_sf"/>
</dbReference>
<accession>S4ZRV4</accession>
<reference evidence="5 10" key="2">
    <citation type="submission" date="2023-01" db="EMBL/GenBank/DDBJ databases">
        <title>Complete genome sequence of Lacticaseibacillus paracasei SRCM217440 isolated from Makgeolli.</title>
        <authorList>
            <person name="Yang H.-G."/>
            <person name="Jeong S.-J."/>
            <person name="Ha G.-S."/>
            <person name="Yang H.-J."/>
            <person name="Jeong D.-Y."/>
        </authorList>
    </citation>
    <scope>NUCLEOTIDE SEQUENCE [LARGE SCALE GENOMIC DNA]</scope>
    <source>
        <strain evidence="5 10">SRCM217440</strain>
    </source>
</reference>
<dbReference type="EMBL" id="JAVKVH010000001">
    <property type="protein sequence ID" value="MDR7623199.1"/>
    <property type="molecule type" value="Genomic_DNA"/>
</dbReference>
<evidence type="ECO:0000256" key="2">
    <source>
        <dbReference type="ARBA" id="ARBA00023125"/>
    </source>
</evidence>
<keyword evidence="2 7" id="KW-0238">DNA-binding</keyword>
<evidence type="ECO:0000313" key="7">
    <source>
        <dbReference type="EMBL" id="MDR7623199.1"/>
    </source>
</evidence>
<dbReference type="Gene3D" id="1.10.10.10">
    <property type="entry name" value="Winged helix-like DNA-binding domain superfamily/Winged helix DNA-binding domain"/>
    <property type="match status" value="1"/>
</dbReference>
<evidence type="ECO:0000313" key="6">
    <source>
        <dbReference type="EMBL" id="MDM7453441.1"/>
    </source>
</evidence>
<dbReference type="Proteomes" id="UP000237433">
    <property type="component" value="Unassembled WGS sequence"/>
</dbReference>
<dbReference type="EMBL" id="JAQLSF010000001">
    <property type="protein sequence ID" value="MDB1563915.1"/>
    <property type="molecule type" value="Genomic_DNA"/>
</dbReference>
<proteinExistence type="predicted"/>
<name>A0A1S2ARC1_LACPA</name>
<reference evidence="6" key="3">
    <citation type="submission" date="2023-06" db="EMBL/GenBank/DDBJ databases">
        <title>Draft Genome Sequences of lactic acid bacteria strains isolated from fermented milk products.</title>
        <authorList>
            <person name="Elcheninov A.G."/>
            <person name="Klyukina A."/>
            <person name="Zayulina K.S."/>
            <person name="Gavirova L.A."/>
            <person name="Shcherbakova P.A."/>
            <person name="Shestakov A.I."/>
            <person name="Kublanov I.V."/>
            <person name="Kochetkova T.V."/>
        </authorList>
    </citation>
    <scope>NUCLEOTIDE SEQUENCE</scope>
    <source>
        <strain evidence="6">TOM.1374</strain>
    </source>
</reference>
<dbReference type="PANTHER" id="PTHR30363:SF44">
    <property type="entry name" value="AGA OPERON TRANSCRIPTIONAL REPRESSOR-RELATED"/>
    <property type="match status" value="1"/>
</dbReference>
<evidence type="ECO:0000313" key="9">
    <source>
        <dbReference type="Proteomes" id="UP000237433"/>
    </source>
</evidence>
<dbReference type="SUPFAM" id="SSF46785">
    <property type="entry name" value="Winged helix' DNA-binding domain"/>
    <property type="match status" value="1"/>
</dbReference>
<dbReference type="EMBL" id="JAUCBG010000002">
    <property type="protein sequence ID" value="MDM7453441.1"/>
    <property type="molecule type" value="Genomic_DNA"/>
</dbReference>
<evidence type="ECO:0000259" key="4">
    <source>
        <dbReference type="PROSITE" id="PS51000"/>
    </source>
</evidence>
<dbReference type="InterPro" id="IPR014036">
    <property type="entry name" value="DeoR-like_C"/>
</dbReference>
<dbReference type="PANTHER" id="PTHR30363">
    <property type="entry name" value="HTH-TYPE TRANSCRIPTIONAL REGULATOR SRLR-RELATED"/>
    <property type="match status" value="1"/>
</dbReference>
<keyword evidence="1" id="KW-0805">Transcription regulation</keyword>
<dbReference type="PROSITE" id="PS51000">
    <property type="entry name" value="HTH_DEOR_2"/>
    <property type="match status" value="1"/>
</dbReference>
<evidence type="ECO:0000256" key="3">
    <source>
        <dbReference type="ARBA" id="ARBA00023163"/>
    </source>
</evidence>
<dbReference type="InterPro" id="IPR050313">
    <property type="entry name" value="Carb_Metab_HTH_regulators"/>
</dbReference>
<dbReference type="Proteomes" id="UP001268544">
    <property type="component" value="Unassembled WGS sequence"/>
</dbReference>
<dbReference type="GO" id="GO:0003700">
    <property type="term" value="F:DNA-binding transcription factor activity"/>
    <property type="evidence" value="ECO:0007669"/>
    <property type="project" value="InterPro"/>
</dbReference>
<evidence type="ECO:0000313" key="10">
    <source>
        <dbReference type="Proteomes" id="UP001212327"/>
    </source>
</evidence>
<sequence length="259" mass="28373">MTVKNSMANVQARREKILSAVDQSEPVAVEGLAQRFNVSITTLRRDLKALSDMGQVKWHHGLVERTNVVTASNHGSRSGIELIKDTIAAAVPAYIVKNSTLFVNSSSLCWRAINQLAIMPLTIITNNIKATECVRHPETSIILTGGEIRYPKESLVGTVAMQILETMQSDYTLIGCDGISVAGGVTTQNIYEAQINSTMISRTKQKVICVADYRKVGVTSNYHVADLTGVDILITDNFANEKVVRDLRRQGIDVIQVSN</sequence>
<dbReference type="Pfam" id="PF00455">
    <property type="entry name" value="DeoRC"/>
    <property type="match status" value="1"/>
</dbReference>
<dbReference type="SMART" id="SM01134">
    <property type="entry name" value="DeoRC"/>
    <property type="match status" value="1"/>
</dbReference>
<organism evidence="7 11">
    <name type="scientific">Lacticaseibacillus paracasei</name>
    <name type="common">Lactobacillus paracasei</name>
    <dbReference type="NCBI Taxonomy" id="1597"/>
    <lineage>
        <taxon>Bacteria</taxon>
        <taxon>Bacillati</taxon>
        <taxon>Bacillota</taxon>
        <taxon>Bacilli</taxon>
        <taxon>Lactobacillales</taxon>
        <taxon>Lactobacillaceae</taxon>
        <taxon>Lacticaseibacillus</taxon>
    </lineage>
</organism>
<dbReference type="Proteomes" id="UP001212327">
    <property type="component" value="Unassembled WGS sequence"/>
</dbReference>
<dbReference type="GO" id="GO:0003677">
    <property type="term" value="F:DNA binding"/>
    <property type="evidence" value="ECO:0007669"/>
    <property type="project" value="UniProtKB-KW"/>
</dbReference>
<evidence type="ECO:0000313" key="5">
    <source>
        <dbReference type="EMBL" id="MDB1563915.1"/>
    </source>
</evidence>
<dbReference type="InterPro" id="IPR037171">
    <property type="entry name" value="NagB/RpiA_transferase-like"/>
</dbReference>
<protein>
    <submittedName>
        <fullName evidence="8">DeoR family transcriptional regulator</fullName>
    </submittedName>
    <submittedName>
        <fullName evidence="7">DeoR/GlpR family DNA-binding transcription regulator</fullName>
    </submittedName>
</protein>
<dbReference type="Gene3D" id="3.40.50.1360">
    <property type="match status" value="1"/>
</dbReference>
<reference evidence="11" key="4">
    <citation type="submission" date="2023-07" db="EMBL/GenBank/DDBJ databases">
        <title>Lacticaseibacillus paracasei KCKM 0992.</title>
        <authorList>
            <person name="Kim T.W."/>
        </authorList>
    </citation>
    <scope>NUCLEOTIDE SEQUENCE [LARGE SCALE GENOMIC DNA]</scope>
    <source>
        <strain evidence="11">KCKM 0992</strain>
    </source>
</reference>
<dbReference type="InterPro" id="IPR001034">
    <property type="entry name" value="DeoR_HTH"/>
</dbReference>
<reference evidence="7" key="5">
    <citation type="submission" date="2024-03" db="EMBL/GenBank/DDBJ databases">
        <title>Lacticaseibacillus paracasei KCKM 0992.</title>
        <authorList>
            <person name="Kim T.W."/>
        </authorList>
    </citation>
    <scope>NUCLEOTIDE SEQUENCE</scope>
    <source>
        <strain evidence="7">KCKM 0992</strain>
    </source>
</reference>
<dbReference type="AlphaFoldDB" id="A0A1S2ARC1"/>
<comment type="caution">
    <text evidence="7">The sequence shown here is derived from an EMBL/GenBank/DDBJ whole genome shotgun (WGS) entry which is preliminary data.</text>
</comment>
<feature type="domain" description="HTH deoR-type" evidence="4">
    <location>
        <begin position="10"/>
        <end position="65"/>
    </location>
</feature>
<accession>A0A1S2ARC1</accession>
<dbReference type="RefSeq" id="WP_003568030.1">
    <property type="nucleotide sequence ID" value="NC_010999.1"/>
</dbReference>
<dbReference type="KEGG" id="lcl:LOCK919_2987"/>
<evidence type="ECO:0000313" key="8">
    <source>
        <dbReference type="EMBL" id="POE43759.1"/>
    </source>
</evidence>
<reference evidence="8 9" key="1">
    <citation type="journal article" date="2015" name="J. Am. Soc. Brew. Chem.">
        <title>Dissolved carbon dioxide selects for lactic acid bacteria able to grow in and spoil packaged beer.</title>
        <authorList>
            <person name="Bergsveinson J."/>
            <person name="Redekop A."/>
            <person name="Zoerb S."/>
            <person name="Ziola B."/>
        </authorList>
    </citation>
    <scope>NUCLEOTIDE SEQUENCE [LARGE SCALE GENOMIC DNA]</scope>
    <source>
        <strain evidence="8 9">CCC B1205</strain>
    </source>
</reference>
<keyword evidence="3" id="KW-0804">Transcription</keyword>
<dbReference type="KEGG" id="lcz:LCAZH_2736"/>
<gene>
    <name evidence="8" type="ORF">ACX51_04405</name>
    <name evidence="5" type="ORF">PGA78_03845</name>
    <name evidence="6" type="ORF">QUF16_03640</name>
    <name evidence="7" type="ORF">RF672_00860</name>
</gene>
<dbReference type="Pfam" id="PF08220">
    <property type="entry name" value="HTH_DeoR"/>
    <property type="match status" value="1"/>
</dbReference>
<dbReference type="InterPro" id="IPR036388">
    <property type="entry name" value="WH-like_DNA-bd_sf"/>
</dbReference>
<dbReference type="PROSITE" id="PS00894">
    <property type="entry name" value="HTH_DEOR_1"/>
    <property type="match status" value="1"/>
</dbReference>
<dbReference type="InterPro" id="IPR018356">
    <property type="entry name" value="Tscrpt_reg_HTH_DeoR_CS"/>
</dbReference>